<dbReference type="Gene3D" id="3.40.50.1000">
    <property type="entry name" value="HAD superfamily/HAD-like"/>
    <property type="match status" value="2"/>
</dbReference>
<dbReference type="PaxDb" id="35128-Thaps261766"/>
<dbReference type="InterPro" id="IPR023214">
    <property type="entry name" value="HAD_sf"/>
</dbReference>
<dbReference type="GO" id="GO:0005737">
    <property type="term" value="C:cytoplasm"/>
    <property type="evidence" value="ECO:0000318"/>
    <property type="project" value="GO_Central"/>
</dbReference>
<keyword evidence="3" id="KW-1185">Reference proteome</keyword>
<dbReference type="HOGENOM" id="CLU_043473_0_0_1"/>
<gene>
    <name evidence="2" type="ORF">THAPSDRAFT_261766</name>
</gene>
<dbReference type="PANTHER" id="PTHR19288">
    <property type="entry name" value="4-NITROPHENYLPHOSPHATASE-RELATED"/>
    <property type="match status" value="1"/>
</dbReference>
<evidence type="ECO:0000256" key="1">
    <source>
        <dbReference type="ARBA" id="ARBA00022801"/>
    </source>
</evidence>
<feature type="non-terminal residue" evidence="2">
    <location>
        <position position="245"/>
    </location>
</feature>
<keyword evidence="1" id="KW-0378">Hydrolase</keyword>
<dbReference type="GO" id="GO:0016791">
    <property type="term" value="F:phosphatase activity"/>
    <property type="evidence" value="ECO:0000318"/>
    <property type="project" value="GO_Central"/>
</dbReference>
<evidence type="ECO:0008006" key="4">
    <source>
        <dbReference type="Google" id="ProtNLM"/>
    </source>
</evidence>
<dbReference type="EMBL" id="CM000640">
    <property type="protein sequence ID" value="EED94241.1"/>
    <property type="molecule type" value="Genomic_DNA"/>
</dbReference>
<evidence type="ECO:0000313" key="3">
    <source>
        <dbReference type="Proteomes" id="UP000001449"/>
    </source>
</evidence>
<dbReference type="RefSeq" id="XP_002288805.1">
    <property type="nucleotide sequence ID" value="XM_002288769.1"/>
</dbReference>
<dbReference type="AlphaFoldDB" id="B8BXP1"/>
<dbReference type="Pfam" id="PF13242">
    <property type="entry name" value="Hydrolase_like"/>
    <property type="match status" value="1"/>
</dbReference>
<accession>B8BXP1</accession>
<dbReference type="Pfam" id="PF13344">
    <property type="entry name" value="Hydrolase_6"/>
    <property type="match status" value="1"/>
</dbReference>
<feature type="non-terminal residue" evidence="2">
    <location>
        <position position="1"/>
    </location>
</feature>
<name>B8BXP1_THAPS</name>
<dbReference type="Proteomes" id="UP000001449">
    <property type="component" value="Chromosome 3"/>
</dbReference>
<dbReference type="GeneID" id="7448727"/>
<sequence length="245" mass="26384">YLFDCDGVLYRGTDPMPSASQTIQSLINSGKQVFFVTNNAASTRMELKCKLEKVLQCPEGMLKEEMMIGSAYVASRYLRQPSTEIQSTKLRVHVVGTTGLCNEIVAAGFDVSGGQDPEVDAVVVGLDNDFNYRKLCIATVILQRNPRALLVATNRDAFDLVGFDARHLPGNGALVSAIETASGRKAINVGKPSLVLAKWIMKEYGLKAAETIMVGDRLDTDIKFGNGGGMKSALVLTGCATTENI</sequence>
<dbReference type="NCBIfam" id="TIGR01460">
    <property type="entry name" value="HAD-SF-IIA"/>
    <property type="match status" value="1"/>
</dbReference>
<dbReference type="OMA" id="FFITNNC"/>
<dbReference type="KEGG" id="tps:THAPSDRAFT_261766"/>
<dbReference type="SUPFAM" id="SSF56784">
    <property type="entry name" value="HAD-like"/>
    <property type="match status" value="1"/>
</dbReference>
<reference evidence="2 3" key="1">
    <citation type="journal article" date="2004" name="Science">
        <title>The genome of the diatom Thalassiosira pseudonana: ecology, evolution, and metabolism.</title>
        <authorList>
            <person name="Armbrust E.V."/>
            <person name="Berges J.A."/>
            <person name="Bowler C."/>
            <person name="Green B.R."/>
            <person name="Martinez D."/>
            <person name="Putnam N.H."/>
            <person name="Zhou S."/>
            <person name="Allen A.E."/>
            <person name="Apt K.E."/>
            <person name="Bechner M."/>
            <person name="Brzezinski M.A."/>
            <person name="Chaal B.K."/>
            <person name="Chiovitti A."/>
            <person name="Davis A.K."/>
            <person name="Demarest M.S."/>
            <person name="Detter J.C."/>
            <person name="Glavina T."/>
            <person name="Goodstein D."/>
            <person name="Hadi M.Z."/>
            <person name="Hellsten U."/>
            <person name="Hildebrand M."/>
            <person name="Jenkins B.D."/>
            <person name="Jurka J."/>
            <person name="Kapitonov V.V."/>
            <person name="Kroger N."/>
            <person name="Lau W.W."/>
            <person name="Lane T.W."/>
            <person name="Larimer F.W."/>
            <person name="Lippmeier J.C."/>
            <person name="Lucas S."/>
            <person name="Medina M."/>
            <person name="Montsant A."/>
            <person name="Obornik M."/>
            <person name="Parker M.S."/>
            <person name="Palenik B."/>
            <person name="Pazour G.J."/>
            <person name="Richardson P.M."/>
            <person name="Rynearson T.A."/>
            <person name="Saito M.A."/>
            <person name="Schwartz D.C."/>
            <person name="Thamatrakoln K."/>
            <person name="Valentin K."/>
            <person name="Vardi A."/>
            <person name="Wilkerson F.P."/>
            <person name="Rokhsar D.S."/>
        </authorList>
    </citation>
    <scope>NUCLEOTIDE SEQUENCE [LARGE SCALE GENOMIC DNA]</scope>
    <source>
        <strain evidence="2 3">CCMP1335</strain>
    </source>
</reference>
<dbReference type="InterPro" id="IPR006357">
    <property type="entry name" value="HAD-SF_hydro_IIA"/>
</dbReference>
<organism evidence="2 3">
    <name type="scientific">Thalassiosira pseudonana</name>
    <name type="common">Marine diatom</name>
    <name type="synonym">Cyclotella nana</name>
    <dbReference type="NCBI Taxonomy" id="35128"/>
    <lineage>
        <taxon>Eukaryota</taxon>
        <taxon>Sar</taxon>
        <taxon>Stramenopiles</taxon>
        <taxon>Ochrophyta</taxon>
        <taxon>Bacillariophyta</taxon>
        <taxon>Coscinodiscophyceae</taxon>
        <taxon>Thalassiosirophycidae</taxon>
        <taxon>Thalassiosirales</taxon>
        <taxon>Thalassiosiraceae</taxon>
        <taxon>Thalassiosira</taxon>
    </lineage>
</organism>
<dbReference type="InParanoid" id="B8BXP1"/>
<dbReference type="InterPro" id="IPR006349">
    <property type="entry name" value="PGP_euk"/>
</dbReference>
<protein>
    <recommendedName>
        <fullName evidence="4">4-nitrophenylphosphatase</fullName>
    </recommendedName>
</protein>
<dbReference type="eggNOG" id="KOG2882">
    <property type="taxonomic scope" value="Eukaryota"/>
</dbReference>
<dbReference type="NCBIfam" id="TIGR01452">
    <property type="entry name" value="PGP_euk"/>
    <property type="match status" value="1"/>
</dbReference>
<dbReference type="InterPro" id="IPR036412">
    <property type="entry name" value="HAD-like_sf"/>
</dbReference>
<dbReference type="PANTHER" id="PTHR19288:SF93">
    <property type="entry name" value="FI11325P-RELATED"/>
    <property type="match status" value="1"/>
</dbReference>
<proteinExistence type="predicted"/>
<evidence type="ECO:0000313" key="2">
    <source>
        <dbReference type="EMBL" id="EED94241.1"/>
    </source>
</evidence>
<reference evidence="2 3" key="2">
    <citation type="journal article" date="2008" name="Nature">
        <title>The Phaeodactylum genome reveals the evolutionary history of diatom genomes.</title>
        <authorList>
            <person name="Bowler C."/>
            <person name="Allen A.E."/>
            <person name="Badger J.H."/>
            <person name="Grimwood J."/>
            <person name="Jabbari K."/>
            <person name="Kuo A."/>
            <person name="Maheswari U."/>
            <person name="Martens C."/>
            <person name="Maumus F."/>
            <person name="Otillar R.P."/>
            <person name="Rayko E."/>
            <person name="Salamov A."/>
            <person name="Vandepoele K."/>
            <person name="Beszteri B."/>
            <person name="Gruber A."/>
            <person name="Heijde M."/>
            <person name="Katinka M."/>
            <person name="Mock T."/>
            <person name="Valentin K."/>
            <person name="Verret F."/>
            <person name="Berges J.A."/>
            <person name="Brownlee C."/>
            <person name="Cadoret J.P."/>
            <person name="Chiovitti A."/>
            <person name="Choi C.J."/>
            <person name="Coesel S."/>
            <person name="De Martino A."/>
            <person name="Detter J.C."/>
            <person name="Durkin C."/>
            <person name="Falciatore A."/>
            <person name="Fournet J."/>
            <person name="Haruta M."/>
            <person name="Huysman M.J."/>
            <person name="Jenkins B.D."/>
            <person name="Jiroutova K."/>
            <person name="Jorgensen R.E."/>
            <person name="Joubert Y."/>
            <person name="Kaplan A."/>
            <person name="Kroger N."/>
            <person name="Kroth P.G."/>
            <person name="La Roche J."/>
            <person name="Lindquist E."/>
            <person name="Lommer M."/>
            <person name="Martin-Jezequel V."/>
            <person name="Lopez P.J."/>
            <person name="Lucas S."/>
            <person name="Mangogna M."/>
            <person name="McGinnis K."/>
            <person name="Medlin L.K."/>
            <person name="Montsant A."/>
            <person name="Oudot-Le Secq M.P."/>
            <person name="Napoli C."/>
            <person name="Obornik M."/>
            <person name="Parker M.S."/>
            <person name="Petit J.L."/>
            <person name="Porcel B.M."/>
            <person name="Poulsen N."/>
            <person name="Robison M."/>
            <person name="Rychlewski L."/>
            <person name="Rynearson T.A."/>
            <person name="Schmutz J."/>
            <person name="Shapiro H."/>
            <person name="Siaut M."/>
            <person name="Stanley M."/>
            <person name="Sussman M.R."/>
            <person name="Taylor A.R."/>
            <person name="Vardi A."/>
            <person name="von Dassow P."/>
            <person name="Vyverman W."/>
            <person name="Willis A."/>
            <person name="Wyrwicz L.S."/>
            <person name="Rokhsar D.S."/>
            <person name="Weissenbach J."/>
            <person name="Armbrust E.V."/>
            <person name="Green B.R."/>
            <person name="Van de Peer Y."/>
            <person name="Grigoriev I.V."/>
        </authorList>
    </citation>
    <scope>NUCLEOTIDE SEQUENCE [LARGE SCALE GENOMIC DNA]</scope>
    <source>
        <strain evidence="2 3">CCMP1335</strain>
    </source>
</reference>